<feature type="compositionally biased region" description="Polar residues" evidence="1">
    <location>
        <begin position="64"/>
        <end position="78"/>
    </location>
</feature>
<evidence type="ECO:0000313" key="2">
    <source>
        <dbReference type="EMBL" id="AQU89087.1"/>
    </source>
</evidence>
<dbReference type="EMBL" id="CP019875">
    <property type="protein sequence ID" value="AQU89087.1"/>
    <property type="molecule type" value="Genomic_DNA"/>
</dbReference>
<feature type="compositionally biased region" description="Basic and acidic residues" evidence="1">
    <location>
        <begin position="310"/>
        <end position="335"/>
    </location>
</feature>
<evidence type="ECO:0000313" key="3">
    <source>
        <dbReference type="Proteomes" id="UP000189683"/>
    </source>
</evidence>
<feature type="region of interest" description="Disordered" evidence="1">
    <location>
        <begin position="225"/>
        <end position="244"/>
    </location>
</feature>
<dbReference type="AlphaFoldDB" id="A0A9N7H2T0"/>
<feature type="compositionally biased region" description="Basic and acidic residues" evidence="1">
    <location>
        <begin position="54"/>
        <end position="63"/>
    </location>
</feature>
<accession>A0A9N7H2T0</accession>
<sequence length="335" mass="35458">MNTDSPQDVDRLLTDGYGVSSAGFHYRPFKQKRPPKPQVRHDESSVAQQAVATEHAHAAEETSQHPVSSYNEPYSTPSAPEVAPAETAGQVQHYGETAYTPAAHDAYATQSAPEPEPEQAAPEPEPYVSHDDTPAAEPEIYAATHAETVAVPEYEAPPQPAAAPVAQVAPPTAAVTPPVRQERPTVPPVTPRPTVSSFMAPRPAPASGVASAPSPIAVEDWAPVPKAQQQRGQRLTGPGFFFGAGSERTPAARLFQSAPVSRPVSKPVSKVTTMTKVDKSSPNGSQAGRPAPTDNSPTLTEVFMTLGGRATDRLVPKPSLRDALLRKREDANGES</sequence>
<dbReference type="Proteomes" id="UP000189683">
    <property type="component" value="Chromosome"/>
</dbReference>
<evidence type="ECO:0000256" key="1">
    <source>
        <dbReference type="SAM" id="MobiDB-lite"/>
    </source>
</evidence>
<name>A0A9N7H2T0_9PROT</name>
<feature type="region of interest" description="Disordered" evidence="1">
    <location>
        <begin position="1"/>
        <end position="138"/>
    </location>
</feature>
<feature type="compositionally biased region" description="Low complexity" evidence="1">
    <location>
        <begin position="162"/>
        <end position="179"/>
    </location>
</feature>
<dbReference type="KEGG" id="kna:B0W47_12630"/>
<reference evidence="3" key="1">
    <citation type="submission" date="2017-02" db="EMBL/GenBank/DDBJ databases">
        <title>zhang.</title>
        <authorList>
            <person name="Zhang H."/>
        </authorList>
    </citation>
    <scope>NUCLEOTIDE SEQUENCE [LARGE SCALE GENOMIC DNA]</scope>
    <source>
        <strain evidence="3">RZS01</strain>
    </source>
</reference>
<organism evidence="2 3">
    <name type="scientific">Komagataeibacter nataicola</name>
    <dbReference type="NCBI Taxonomy" id="265960"/>
    <lineage>
        <taxon>Bacteria</taxon>
        <taxon>Pseudomonadati</taxon>
        <taxon>Pseudomonadota</taxon>
        <taxon>Alphaproteobacteria</taxon>
        <taxon>Acetobacterales</taxon>
        <taxon>Acetobacteraceae</taxon>
        <taxon>Komagataeibacter</taxon>
    </lineage>
</organism>
<dbReference type="InterPro" id="IPR031480">
    <property type="entry name" value="CcpAX"/>
</dbReference>
<gene>
    <name evidence="2" type="ORF">B0W47_12630</name>
</gene>
<feature type="region of interest" description="Disordered" evidence="1">
    <location>
        <begin position="154"/>
        <end position="212"/>
    </location>
</feature>
<feature type="compositionally biased region" description="Low complexity" evidence="1">
    <location>
        <begin position="257"/>
        <end position="271"/>
    </location>
</feature>
<proteinExistence type="predicted"/>
<protein>
    <submittedName>
        <fullName evidence="2">Uncharacterized protein</fullName>
    </submittedName>
</protein>
<feature type="region of interest" description="Disordered" evidence="1">
    <location>
        <begin position="255"/>
        <end position="335"/>
    </location>
</feature>
<dbReference type="Pfam" id="PF17040">
    <property type="entry name" value="CBP_CCPA"/>
    <property type="match status" value="1"/>
</dbReference>
<feature type="compositionally biased region" description="Polar residues" evidence="1">
    <location>
        <begin position="272"/>
        <end position="286"/>
    </location>
</feature>